<dbReference type="Proteomes" id="UP001370299">
    <property type="component" value="Unassembled WGS sequence"/>
</dbReference>
<dbReference type="CDD" id="cd00293">
    <property type="entry name" value="USP-like"/>
    <property type="match status" value="2"/>
</dbReference>
<feature type="domain" description="UspA" evidence="2">
    <location>
        <begin position="7"/>
        <end position="130"/>
    </location>
</feature>
<dbReference type="Gene3D" id="3.40.50.12370">
    <property type="match status" value="1"/>
</dbReference>
<keyword evidence="4" id="KW-1185">Reference proteome</keyword>
<evidence type="ECO:0000313" key="3">
    <source>
        <dbReference type="EMBL" id="MEK0171157.1"/>
    </source>
</evidence>
<dbReference type="SUPFAM" id="SSF52402">
    <property type="entry name" value="Adenine nucleotide alpha hydrolases-like"/>
    <property type="match status" value="2"/>
</dbReference>
<gene>
    <name evidence="3" type="ORF">WMN62_06730</name>
</gene>
<evidence type="ECO:0000313" key="4">
    <source>
        <dbReference type="Proteomes" id="UP001370299"/>
    </source>
</evidence>
<dbReference type="InterPro" id="IPR006016">
    <property type="entry name" value="UspA"/>
</dbReference>
<proteinExistence type="inferred from homology"/>
<protein>
    <submittedName>
        <fullName evidence="3">Universal stress protein</fullName>
    </submittedName>
</protein>
<organism evidence="3 4">
    <name type="scientific">Curtobacterium citreum</name>
    <dbReference type="NCBI Taxonomy" id="2036"/>
    <lineage>
        <taxon>Bacteria</taxon>
        <taxon>Bacillati</taxon>
        <taxon>Actinomycetota</taxon>
        <taxon>Actinomycetes</taxon>
        <taxon>Micrococcales</taxon>
        <taxon>Microbacteriaceae</taxon>
        <taxon>Curtobacterium</taxon>
    </lineage>
</organism>
<dbReference type="PANTHER" id="PTHR46268:SF6">
    <property type="entry name" value="UNIVERSAL STRESS PROTEIN UP12"/>
    <property type="match status" value="1"/>
</dbReference>
<evidence type="ECO:0000259" key="2">
    <source>
        <dbReference type="Pfam" id="PF00582"/>
    </source>
</evidence>
<evidence type="ECO:0000256" key="1">
    <source>
        <dbReference type="ARBA" id="ARBA00008791"/>
    </source>
</evidence>
<reference evidence="3 4" key="1">
    <citation type="submission" date="2024-03" db="EMBL/GenBank/DDBJ databases">
        <title>Whole genomes of four grape xylem sap localized bacterial endophytes.</title>
        <authorList>
            <person name="Kumar G."/>
            <person name="Savka M.A."/>
        </authorList>
    </citation>
    <scope>NUCLEOTIDE SEQUENCE [LARGE SCALE GENOMIC DNA]</scope>
    <source>
        <strain evidence="3 4">RIT_GXS8</strain>
    </source>
</reference>
<dbReference type="EMBL" id="JBBLYY010000034">
    <property type="protein sequence ID" value="MEK0171157.1"/>
    <property type="molecule type" value="Genomic_DNA"/>
</dbReference>
<dbReference type="Pfam" id="PF00582">
    <property type="entry name" value="Usp"/>
    <property type="match status" value="2"/>
</dbReference>
<dbReference type="PANTHER" id="PTHR46268">
    <property type="entry name" value="STRESS RESPONSE PROTEIN NHAX"/>
    <property type="match status" value="1"/>
</dbReference>
<accession>A0ABU8Y8Z4</accession>
<dbReference type="RefSeq" id="WP_340196056.1">
    <property type="nucleotide sequence ID" value="NZ_JBBKAP010000019.1"/>
</dbReference>
<comment type="caution">
    <text evidence="3">The sequence shown here is derived from an EMBL/GenBank/DDBJ whole genome shotgun (WGS) entry which is preliminary data.</text>
</comment>
<name>A0ABU8Y8Z4_9MICO</name>
<feature type="domain" description="UspA" evidence="2">
    <location>
        <begin position="145"/>
        <end position="274"/>
    </location>
</feature>
<dbReference type="PRINTS" id="PR01438">
    <property type="entry name" value="UNVRSLSTRESS"/>
</dbReference>
<sequence length="295" mass="31223">MSDSIERQHILVGVDHHDANNRAVDWVVEAARTSPCDIELITAMDSTGSDPIAAEEHLAQVRRRLAGCAGSTVRSELRFGDAATVLVDAARRAQLLVIGSRRDHPVRTALDGWLPERIPTQSTVPTVVVPSDWSGETGDVVHGVDDDIAVPALDAAARAALRRGLGLVLVRVWRAPSTDEGGMLAALGDPARHEEHGRRVLDDATRIISVRFPALRTSALLLEGVPGKVLASIAVSATLIVIGRNHRTTLGGALGGSVAHRLVQDSQTPVCVVPGTTAIERAQLSDADALERSAP</sequence>
<comment type="similarity">
    <text evidence="1">Belongs to the universal stress protein A family.</text>
</comment>
<dbReference type="InterPro" id="IPR006015">
    <property type="entry name" value="Universal_stress_UspA"/>
</dbReference>